<evidence type="ECO:0000313" key="1">
    <source>
        <dbReference type="EMBL" id="MCW1914577.1"/>
    </source>
</evidence>
<organism evidence="1 2">
    <name type="scientific">Luteolibacter rhizosphaerae</name>
    <dbReference type="NCBI Taxonomy" id="2989719"/>
    <lineage>
        <taxon>Bacteria</taxon>
        <taxon>Pseudomonadati</taxon>
        <taxon>Verrucomicrobiota</taxon>
        <taxon>Verrucomicrobiia</taxon>
        <taxon>Verrucomicrobiales</taxon>
        <taxon>Verrucomicrobiaceae</taxon>
        <taxon>Luteolibacter</taxon>
    </lineage>
</organism>
<dbReference type="EMBL" id="JAPDDR010000006">
    <property type="protein sequence ID" value="MCW1914577.1"/>
    <property type="molecule type" value="Genomic_DNA"/>
</dbReference>
<evidence type="ECO:0000313" key="2">
    <source>
        <dbReference type="Proteomes" id="UP001165653"/>
    </source>
</evidence>
<protein>
    <submittedName>
        <fullName evidence="1">Uncharacterized protein</fullName>
    </submittedName>
</protein>
<gene>
    <name evidence="1" type="ORF">OJ996_13390</name>
</gene>
<sequence>MIKTSIAAIGLIGLFTGSYYGSTKLGLRTEGWQNVRFEVADKPSFAAVGQYLYDSDGTKFMVSAICPNKTGDHVIEARVRVTNRLALNLFPTRMEKSYAMNKKAIERAVLQAAGVDTGHFEPSEKEWIAVDRES</sequence>
<accession>A0ABT3G402</accession>
<proteinExistence type="predicted"/>
<comment type="caution">
    <text evidence="1">The sequence shown here is derived from an EMBL/GenBank/DDBJ whole genome shotgun (WGS) entry which is preliminary data.</text>
</comment>
<reference evidence="1" key="1">
    <citation type="submission" date="2022-10" db="EMBL/GenBank/DDBJ databases">
        <title>Luteolibacter sp. GHJ8, whole genome shotgun sequencing project.</title>
        <authorList>
            <person name="Zhao G."/>
            <person name="Shen L."/>
        </authorList>
    </citation>
    <scope>NUCLEOTIDE SEQUENCE</scope>
    <source>
        <strain evidence="1">GHJ8</strain>
    </source>
</reference>
<dbReference type="RefSeq" id="WP_264514111.1">
    <property type="nucleotide sequence ID" value="NZ_JAPDDR010000006.1"/>
</dbReference>
<keyword evidence="2" id="KW-1185">Reference proteome</keyword>
<name>A0ABT3G402_9BACT</name>
<dbReference type="Proteomes" id="UP001165653">
    <property type="component" value="Unassembled WGS sequence"/>
</dbReference>